<dbReference type="SUPFAM" id="SSF52540">
    <property type="entry name" value="P-loop containing nucleoside triphosphate hydrolases"/>
    <property type="match status" value="1"/>
</dbReference>
<evidence type="ECO:0000256" key="2">
    <source>
        <dbReference type="ARBA" id="ARBA00022840"/>
    </source>
</evidence>
<evidence type="ECO:0000313" key="5">
    <source>
        <dbReference type="Proteomes" id="UP000184114"/>
    </source>
</evidence>
<dbReference type="GO" id="GO:0051782">
    <property type="term" value="P:negative regulation of cell division"/>
    <property type="evidence" value="ECO:0007669"/>
    <property type="project" value="TreeGrafter"/>
</dbReference>
<dbReference type="Proteomes" id="UP000184114">
    <property type="component" value="Unassembled WGS sequence"/>
</dbReference>
<dbReference type="GO" id="GO:0005524">
    <property type="term" value="F:ATP binding"/>
    <property type="evidence" value="ECO:0007669"/>
    <property type="project" value="UniProtKB-KW"/>
</dbReference>
<feature type="compositionally biased region" description="Basic and acidic residues" evidence="3">
    <location>
        <begin position="375"/>
        <end position="384"/>
    </location>
</feature>
<keyword evidence="5" id="KW-1185">Reference proteome</keyword>
<dbReference type="Gene3D" id="3.40.50.300">
    <property type="entry name" value="P-loop containing nucleotide triphosphate hydrolases"/>
    <property type="match status" value="1"/>
</dbReference>
<dbReference type="RefSeq" id="WP_072976345.1">
    <property type="nucleotide sequence ID" value="NZ_FQTY01000011.1"/>
</dbReference>
<keyword evidence="1" id="KW-0547">Nucleotide-binding</keyword>
<dbReference type="Pfam" id="PF10609">
    <property type="entry name" value="ParA"/>
    <property type="match status" value="1"/>
</dbReference>
<dbReference type="SUPFAM" id="SSF52172">
    <property type="entry name" value="CheY-like"/>
    <property type="match status" value="1"/>
</dbReference>
<dbReference type="GO" id="GO:0005829">
    <property type="term" value="C:cytosol"/>
    <property type="evidence" value="ECO:0007669"/>
    <property type="project" value="TreeGrafter"/>
</dbReference>
<dbReference type="GO" id="GO:0009898">
    <property type="term" value="C:cytoplasmic side of plasma membrane"/>
    <property type="evidence" value="ECO:0007669"/>
    <property type="project" value="TreeGrafter"/>
</dbReference>
<organism evidence="4 5">
    <name type="scientific">Tissierella praeacuta DSM 18095</name>
    <dbReference type="NCBI Taxonomy" id="1123404"/>
    <lineage>
        <taxon>Bacteria</taxon>
        <taxon>Bacillati</taxon>
        <taxon>Bacillota</taxon>
        <taxon>Tissierellia</taxon>
        <taxon>Tissierellales</taxon>
        <taxon>Tissierellaceae</taxon>
        <taxon>Tissierella</taxon>
    </lineage>
</organism>
<feature type="region of interest" description="Disordered" evidence="3">
    <location>
        <begin position="352"/>
        <end position="402"/>
    </location>
</feature>
<evidence type="ECO:0000256" key="3">
    <source>
        <dbReference type="SAM" id="MobiDB-lite"/>
    </source>
</evidence>
<evidence type="ECO:0000313" key="4">
    <source>
        <dbReference type="EMBL" id="SHE93479.1"/>
    </source>
</evidence>
<dbReference type="PANTHER" id="PTHR43384:SF13">
    <property type="entry name" value="SLR0110 PROTEIN"/>
    <property type="match status" value="1"/>
</dbReference>
<dbReference type="AlphaFoldDB" id="A0A1M4XIZ6"/>
<dbReference type="STRING" id="1123404.SAMN02745784_02283"/>
<dbReference type="GO" id="GO:0016887">
    <property type="term" value="F:ATP hydrolysis activity"/>
    <property type="evidence" value="ECO:0007669"/>
    <property type="project" value="TreeGrafter"/>
</dbReference>
<reference evidence="5" key="1">
    <citation type="submission" date="2016-11" db="EMBL/GenBank/DDBJ databases">
        <authorList>
            <person name="Varghese N."/>
            <person name="Submissions S."/>
        </authorList>
    </citation>
    <scope>NUCLEOTIDE SEQUENCE [LARGE SCALE GENOMIC DNA]</scope>
    <source>
        <strain evidence="5">DSM 18095</strain>
    </source>
</reference>
<dbReference type="InterPro" id="IPR033756">
    <property type="entry name" value="YlxH/NBP35"/>
</dbReference>
<dbReference type="EMBL" id="FQTY01000011">
    <property type="protein sequence ID" value="SHE93479.1"/>
    <property type="molecule type" value="Genomic_DNA"/>
</dbReference>
<dbReference type="InterPro" id="IPR050625">
    <property type="entry name" value="ParA/MinD_ATPase"/>
</dbReference>
<dbReference type="InterPro" id="IPR027417">
    <property type="entry name" value="P-loop_NTPase"/>
</dbReference>
<gene>
    <name evidence="4" type="ORF">SAMN02745784_02283</name>
</gene>
<evidence type="ECO:0000256" key="1">
    <source>
        <dbReference type="ARBA" id="ARBA00022741"/>
    </source>
</evidence>
<name>A0A1M4XIZ6_9FIRM</name>
<dbReference type="PANTHER" id="PTHR43384">
    <property type="entry name" value="SEPTUM SITE-DETERMINING PROTEIN MIND HOMOLOG, CHLOROPLASTIC-RELATED"/>
    <property type="match status" value="1"/>
</dbReference>
<accession>A0A1M4XIZ6</accession>
<dbReference type="InterPro" id="IPR011006">
    <property type="entry name" value="CheY-like_superfamily"/>
</dbReference>
<dbReference type="GeneID" id="90995356"/>
<dbReference type="Gene3D" id="3.40.50.2300">
    <property type="match status" value="1"/>
</dbReference>
<proteinExistence type="predicted"/>
<sequence length="402" mass="45278">MEVKVLIFAEDSTSQRLFPLLQDDDIKIVGRVNDENKVLDTITKTRPDVILISSNNMNLLLRVCQQIYLLRPRSIPVVITDDYTHETIQKIMQTGVHYILPIQIDKSTLVAQIRGIQTNESARLMALENTSTTDWKSKVITVFSSKGGVGRTTVVTNLAIKLAQKKRKVAILDFDMEFGEVASSMRIETRDTISELLQEQSSPNADTIRKYMSMHSSGINILPAPSSPEFAEHISSSQIEKIISVLRIYYDYLIIDTSMGFNGINLSCFDASSIILYVTAMDLATLRRTKKGLSIVNSLVGNEKIQLLVAKEEPSRVKLRDVSKVLEFPLWHSIPFDHKMALEAVNQGRPMVMDSPTSKVSRGYQKIANELDQSDSPKEKKERTNVLGRFSRKNNGKKGDVW</sequence>
<protein>
    <submittedName>
        <fullName evidence="4">Pilus assembly protein CpaE</fullName>
    </submittedName>
</protein>
<keyword evidence="2" id="KW-0067">ATP-binding</keyword>